<evidence type="ECO:0000313" key="3">
    <source>
        <dbReference type="Proteomes" id="UP001383192"/>
    </source>
</evidence>
<feature type="region of interest" description="Disordered" evidence="1">
    <location>
        <begin position="133"/>
        <end position="158"/>
    </location>
</feature>
<gene>
    <name evidence="2" type="ORF">VNI00_017104</name>
</gene>
<name>A0AAW0B749_9AGAR</name>
<evidence type="ECO:0000256" key="1">
    <source>
        <dbReference type="SAM" id="MobiDB-lite"/>
    </source>
</evidence>
<comment type="caution">
    <text evidence="2">The sequence shown here is derived from an EMBL/GenBank/DDBJ whole genome shotgun (WGS) entry which is preliminary data.</text>
</comment>
<dbReference type="EMBL" id="JAYKXP010000155">
    <property type="protein sequence ID" value="KAK7022002.1"/>
    <property type="molecule type" value="Genomic_DNA"/>
</dbReference>
<feature type="compositionally biased region" description="Basic and acidic residues" evidence="1">
    <location>
        <begin position="137"/>
        <end position="158"/>
    </location>
</feature>
<proteinExistence type="predicted"/>
<reference evidence="2 3" key="1">
    <citation type="submission" date="2024-01" db="EMBL/GenBank/DDBJ databases">
        <title>A draft genome for a cacao thread blight-causing isolate of Paramarasmius palmivorus.</title>
        <authorList>
            <person name="Baruah I.K."/>
            <person name="Bukari Y."/>
            <person name="Amoako-Attah I."/>
            <person name="Meinhardt L.W."/>
            <person name="Bailey B.A."/>
            <person name="Cohen S.P."/>
        </authorList>
    </citation>
    <scope>NUCLEOTIDE SEQUENCE [LARGE SCALE GENOMIC DNA]</scope>
    <source>
        <strain evidence="2 3">GH-12</strain>
    </source>
</reference>
<keyword evidence="3" id="KW-1185">Reference proteome</keyword>
<dbReference type="Proteomes" id="UP001383192">
    <property type="component" value="Unassembled WGS sequence"/>
</dbReference>
<organism evidence="2 3">
    <name type="scientific">Paramarasmius palmivorus</name>
    <dbReference type="NCBI Taxonomy" id="297713"/>
    <lineage>
        <taxon>Eukaryota</taxon>
        <taxon>Fungi</taxon>
        <taxon>Dikarya</taxon>
        <taxon>Basidiomycota</taxon>
        <taxon>Agaricomycotina</taxon>
        <taxon>Agaricomycetes</taxon>
        <taxon>Agaricomycetidae</taxon>
        <taxon>Agaricales</taxon>
        <taxon>Marasmiineae</taxon>
        <taxon>Marasmiaceae</taxon>
        <taxon>Paramarasmius</taxon>
    </lineage>
</organism>
<protein>
    <submittedName>
        <fullName evidence="2">Uncharacterized protein</fullName>
    </submittedName>
</protein>
<accession>A0AAW0B749</accession>
<dbReference type="AlphaFoldDB" id="A0AAW0B749"/>
<evidence type="ECO:0000313" key="2">
    <source>
        <dbReference type="EMBL" id="KAK7022002.1"/>
    </source>
</evidence>
<sequence>MEIGNRYFTSKRLALTEQHMPFSPSIDPKGFLEEMRGDSFLHTSENQVEYYERYMVNNEQKFKSVLPAFIKCGDLVEVQLTISLVDLVQGKNAIHGNQYITKLILRSVTLLDQTFTEKWQLANVMPQKQLSLKRKVGHDDEQSREAQERLKRMAIDKQ</sequence>